<dbReference type="Pfam" id="PF01968">
    <property type="entry name" value="Hydantoinase_A"/>
    <property type="match status" value="1"/>
</dbReference>
<dbReference type="Gene3D" id="2.40.390.10">
    <property type="entry name" value="CV3147-like"/>
    <property type="match status" value="1"/>
</dbReference>
<accession>A0A3M7HZP7</accession>
<evidence type="ECO:0000256" key="1">
    <source>
        <dbReference type="SAM" id="MobiDB-lite"/>
    </source>
</evidence>
<feature type="domain" description="S-Me-THD N-terminal" evidence="4">
    <location>
        <begin position="597"/>
        <end position="757"/>
    </location>
</feature>
<gene>
    <name evidence="6" type="ORF">D0862_00149</name>
</gene>
<feature type="domain" description="S-Me-THD-like C-terminal" evidence="5">
    <location>
        <begin position="760"/>
        <end position="976"/>
    </location>
</feature>
<dbReference type="InterPro" id="IPR045079">
    <property type="entry name" value="Oxoprolinase-like"/>
</dbReference>
<feature type="compositionally biased region" description="Polar residues" evidence="1">
    <location>
        <begin position="1395"/>
        <end position="1407"/>
    </location>
</feature>
<dbReference type="Pfam" id="PF05378">
    <property type="entry name" value="Hydant_A_N"/>
    <property type="match status" value="1"/>
</dbReference>
<dbReference type="Proteomes" id="UP000281468">
    <property type="component" value="Unassembled WGS sequence"/>
</dbReference>
<dbReference type="VEuPathDB" id="FungiDB:BTJ68_01084"/>
<proteinExistence type="predicted"/>
<evidence type="ECO:0000313" key="7">
    <source>
        <dbReference type="Proteomes" id="UP000281468"/>
    </source>
</evidence>
<evidence type="ECO:0000313" key="6">
    <source>
        <dbReference type="EMBL" id="RMZ18757.1"/>
    </source>
</evidence>
<feature type="region of interest" description="Disordered" evidence="1">
    <location>
        <begin position="1367"/>
        <end position="1407"/>
    </location>
</feature>
<evidence type="ECO:0000259" key="3">
    <source>
        <dbReference type="Pfam" id="PF05378"/>
    </source>
</evidence>
<dbReference type="InterPro" id="IPR024071">
    <property type="entry name" value="S-Me-THD_C_sf"/>
</dbReference>
<dbReference type="Gene3D" id="3.30.420.40">
    <property type="match status" value="1"/>
</dbReference>
<dbReference type="PANTHER" id="PTHR11365:SF10">
    <property type="entry name" value="HYDANTOINASE_OXOPROLINASE"/>
    <property type="match status" value="1"/>
</dbReference>
<dbReference type="GO" id="GO:0016787">
    <property type="term" value="F:hydrolase activity"/>
    <property type="evidence" value="ECO:0007669"/>
    <property type="project" value="InterPro"/>
</dbReference>
<dbReference type="InterPro" id="IPR048350">
    <property type="entry name" value="S-Me-THD-like_C"/>
</dbReference>
<dbReference type="FunFam" id="3.40.1610.10:FF:000001">
    <property type="entry name" value="Hydantoinase, putative"/>
    <property type="match status" value="1"/>
</dbReference>
<evidence type="ECO:0008006" key="8">
    <source>
        <dbReference type="Google" id="ProtNLM"/>
    </source>
</evidence>
<dbReference type="InterPro" id="IPR027479">
    <property type="entry name" value="S-Me-THD_N_sf"/>
</dbReference>
<dbReference type="PANTHER" id="PTHR11365">
    <property type="entry name" value="5-OXOPROLINASE RELATED"/>
    <property type="match status" value="1"/>
</dbReference>
<protein>
    <recommendedName>
        <fullName evidence="8">Hydantoinase/oxoprolinase N-terminal domain-containing protein</fullName>
    </recommendedName>
</protein>
<dbReference type="EMBL" id="QWIQ01000001">
    <property type="protein sequence ID" value="RMZ18757.1"/>
    <property type="molecule type" value="Genomic_DNA"/>
</dbReference>
<reference evidence="6 7" key="1">
    <citation type="journal article" date="2018" name="BMC Genomics">
        <title>Genomic evidence for intraspecific hybridization in a clonal and extremely halotolerant yeast.</title>
        <authorList>
            <person name="Gostincar C."/>
            <person name="Stajich J.E."/>
            <person name="Zupancic J."/>
            <person name="Zalar P."/>
            <person name="Gunde-Cimerman N."/>
        </authorList>
    </citation>
    <scope>NUCLEOTIDE SEQUENCE [LARGE SCALE GENOMIC DNA]</scope>
    <source>
        <strain evidence="6 7">EXF-171</strain>
    </source>
</reference>
<dbReference type="Gene3D" id="3.40.1610.10">
    <property type="entry name" value="CV3147-like domain"/>
    <property type="match status" value="1"/>
</dbReference>
<evidence type="ECO:0000259" key="5">
    <source>
        <dbReference type="Pfam" id="PF20906"/>
    </source>
</evidence>
<feature type="domain" description="Hydantoinase A/oxoprolinase" evidence="2">
    <location>
        <begin position="210"/>
        <end position="385"/>
    </location>
</feature>
<feature type="domain" description="Hydantoinase/oxoprolinase N-terminal" evidence="3">
    <location>
        <begin position="10"/>
        <end position="190"/>
    </location>
</feature>
<dbReference type="Pfam" id="PF20906">
    <property type="entry name" value="S-Me-THD_C"/>
    <property type="match status" value="1"/>
</dbReference>
<dbReference type="Pfam" id="PF06032">
    <property type="entry name" value="S-Me-THD_N"/>
    <property type="match status" value="1"/>
</dbReference>
<evidence type="ECO:0000259" key="4">
    <source>
        <dbReference type="Pfam" id="PF06032"/>
    </source>
</evidence>
<evidence type="ECO:0000259" key="2">
    <source>
        <dbReference type="Pfam" id="PF01968"/>
    </source>
</evidence>
<dbReference type="InterPro" id="IPR010318">
    <property type="entry name" value="S-Me-THD_N"/>
</dbReference>
<dbReference type="SUPFAM" id="SSF53067">
    <property type="entry name" value="Actin-like ATPase domain"/>
    <property type="match status" value="2"/>
</dbReference>
<name>A0A3M7HZP7_HORWE</name>
<dbReference type="InterPro" id="IPR002821">
    <property type="entry name" value="Hydantoinase_A"/>
</dbReference>
<organism evidence="6 7">
    <name type="scientific">Hortaea werneckii</name>
    <name type="common">Black yeast</name>
    <name type="synonym">Cladosporium werneckii</name>
    <dbReference type="NCBI Taxonomy" id="91943"/>
    <lineage>
        <taxon>Eukaryota</taxon>
        <taxon>Fungi</taxon>
        <taxon>Dikarya</taxon>
        <taxon>Ascomycota</taxon>
        <taxon>Pezizomycotina</taxon>
        <taxon>Dothideomycetes</taxon>
        <taxon>Dothideomycetidae</taxon>
        <taxon>Mycosphaerellales</taxon>
        <taxon>Teratosphaeriaceae</taxon>
        <taxon>Hortaea</taxon>
    </lineage>
</organism>
<dbReference type="InterPro" id="IPR008040">
    <property type="entry name" value="Hydant_A_N"/>
</dbReference>
<dbReference type="SUPFAM" id="SSF160991">
    <property type="entry name" value="CV3147-like"/>
    <property type="match status" value="1"/>
</dbReference>
<dbReference type="InterPro" id="IPR043129">
    <property type="entry name" value="ATPase_NBD"/>
</dbReference>
<sequence length="1407" mass="151958">MSTTREQSVRIGVDVGGTNTDAVAVDPSEQYTDSRGVLAHHKTPTTPDVTEGIEKAVRTVLEKSALSAQKIASVTVGTTHFINAVVEQDARRLRRVAILRLSKSFLREVPPFSEFPAGLTNIIKGYVGYCDGGLHIDGSEEAPINEAHVMERCAEIKKLGLSAVVVVGAFSPIDEVFQQENRVRDIVLRELPGVDVIASHEVANIGLLERENASILNAAILRYAKRTVKGFRRAMKTLQLTCPLFLTQNDGTLLDSAAAANIPIRTFSSGATNSMRGAAYLAGHDTGNSSAIVVDIGGTTADVGVLLPSGLPRQASAYVTVAGVRVNYSMPHLHSIGLGGGSIVRKTDGKVTVGPESVGHYLTRDALVFRGKVTTASDIAVASGKADIGHKESVKDLDNNIVLQAETQIKRLLEGAVDIIKTSPEPLPVLLVGGGAVLAPASLDGASELKLPPFHDVANAVGAAVSKVGGIVDVIQGVADQSVLEAVEHAKSMAIQRAVDAGAIRETIIIAEMDSLPVTYVANQLRTVVKAVGELDINMQPSQLDDEVDDESGDELEASKDFAVKVVDEPPVDPTTYKPTVVKNEQTHIQEWQISETDINYLADGCYVLGCAGGGSPAASRIQLRDMLRAGHKMKVIDASALDEAANIYWGGHMGSPATSNERLQSLETVHAFYALMEYLRHDSFDAVMGLEIGGGNGMEPFLVGSSRFFDRPVIDGDWMGRAYPTYWQTTLAVHAPGELVPCVIDSGDGKTIIMTKASNDEIVDRALRASCAEMGSRVGMAAKPTTIDRVRKFGVLNTVSLAWRIGRCIARAEATNTISNVAEAVINEVGGPKSAKILFRGKIVNVERRLFKGHSYGSITITSLTASEEDSPEAAAEHMPAVATGGTLTIPFKNENIYAEHTTEDGKKTIIASVPDLVCVLDSGSGRSLGVPEFKYGFRVTVLGITCSPRWTETPAGLQIGGPKAFGYDIEYKPLGENAEPRSVIDDLSANGQVVGQASVPLILRGFDADGGGDWQTRDVGLLYSADDAGRRHEYNAEIQAAYARHKTFAIDVWINYDTSAGKFLTRIDVCRTVAKFHKIRLEIGRPFKNLAILSFAIEKPDTTAATSKITAGFRDCTNAESRHVSVIQTLRAFCVDVGKGMHNVTNGKDHFDWEDLIRLAANFCLPCSPEEDFARKLYGYKGLWMEAREGIYATTFQGIKVYLHQLSLPPEVNKYPDLAEEIKEAFFRRASVYMRVWTNYDPVEESFHADPSMQYCGKPLSDTALTAFVNRGGAEWQIYNLNIELGTPFEPLATLTVDVLPGQNGGLPVVETFLTKTGRKVHADLFAWLNDVLEQVMHSDPTRGKQGFKLPDILELAQKLVREPNANGDFDDAESYTLPSSLPPFGMDFLRTPSGSSEPSSDQMG</sequence>
<comment type="caution">
    <text evidence="6">The sequence shown here is derived from an EMBL/GenBank/DDBJ whole genome shotgun (WGS) entry which is preliminary data.</text>
</comment>